<feature type="domain" description="BTB" evidence="5">
    <location>
        <begin position="171"/>
        <end position="238"/>
    </location>
</feature>
<dbReference type="PROSITE" id="PS50097">
    <property type="entry name" value="BTB"/>
    <property type="match status" value="2"/>
</dbReference>
<dbReference type="PANTHER" id="PTHR46231">
    <property type="entry name" value="ANKYRIN REPEAT AND BTB/POZ DOMAIN-CONTAINING PROTEIN 1"/>
    <property type="match status" value="1"/>
</dbReference>
<gene>
    <name evidence="6" type="ORF">ACA1_182090</name>
</gene>
<dbReference type="OrthoDB" id="684045at2759"/>
<dbReference type="GO" id="GO:0000151">
    <property type="term" value="C:ubiquitin ligase complex"/>
    <property type="evidence" value="ECO:0007669"/>
    <property type="project" value="TreeGrafter"/>
</dbReference>
<feature type="repeat" description="ANK" evidence="3">
    <location>
        <begin position="81"/>
        <end position="106"/>
    </location>
</feature>
<dbReference type="Gene3D" id="1.25.40.20">
    <property type="entry name" value="Ankyrin repeat-containing domain"/>
    <property type="match status" value="1"/>
</dbReference>
<dbReference type="GeneID" id="14922197"/>
<evidence type="ECO:0000256" key="2">
    <source>
        <dbReference type="ARBA" id="ARBA00023043"/>
    </source>
</evidence>
<dbReference type="OMA" id="MIRESAY"/>
<dbReference type="Pfam" id="PF12796">
    <property type="entry name" value="Ank_2"/>
    <property type="match status" value="1"/>
</dbReference>
<feature type="compositionally biased region" description="Acidic residues" evidence="4">
    <location>
        <begin position="437"/>
        <end position="448"/>
    </location>
</feature>
<evidence type="ECO:0000313" key="6">
    <source>
        <dbReference type="EMBL" id="ELR21308.1"/>
    </source>
</evidence>
<dbReference type="SUPFAM" id="SSF54695">
    <property type="entry name" value="POZ domain"/>
    <property type="match status" value="2"/>
</dbReference>
<evidence type="ECO:0000256" key="3">
    <source>
        <dbReference type="PROSITE-ProRule" id="PRU00023"/>
    </source>
</evidence>
<dbReference type="InterPro" id="IPR036770">
    <property type="entry name" value="Ankyrin_rpt-contain_sf"/>
</dbReference>
<dbReference type="SMART" id="SM00225">
    <property type="entry name" value="BTB"/>
    <property type="match status" value="2"/>
</dbReference>
<name>L8H994_ACACF</name>
<feature type="region of interest" description="Disordered" evidence="4">
    <location>
        <begin position="432"/>
        <end position="451"/>
    </location>
</feature>
<keyword evidence="2 3" id="KW-0040">ANK repeat</keyword>
<dbReference type="InterPro" id="IPR011333">
    <property type="entry name" value="SKP1/BTB/POZ_sf"/>
</dbReference>
<reference evidence="6 7" key="1">
    <citation type="journal article" date="2013" name="Genome Biol.">
        <title>Genome of Acanthamoeba castellanii highlights extensive lateral gene transfer and early evolution of tyrosine kinase signaling.</title>
        <authorList>
            <person name="Clarke M."/>
            <person name="Lohan A.J."/>
            <person name="Liu B."/>
            <person name="Lagkouvardos I."/>
            <person name="Roy S."/>
            <person name="Zafar N."/>
            <person name="Bertelli C."/>
            <person name="Schilde C."/>
            <person name="Kianianmomeni A."/>
            <person name="Burglin T.R."/>
            <person name="Frech C."/>
            <person name="Turcotte B."/>
            <person name="Kopec K.O."/>
            <person name="Synnott J.M."/>
            <person name="Choo C."/>
            <person name="Paponov I."/>
            <person name="Finkler A."/>
            <person name="Soon Heng Tan C."/>
            <person name="Hutchins A.P."/>
            <person name="Weinmeier T."/>
            <person name="Rattei T."/>
            <person name="Chu J.S."/>
            <person name="Gimenez G."/>
            <person name="Irimia M."/>
            <person name="Rigden D.J."/>
            <person name="Fitzpatrick D.A."/>
            <person name="Lorenzo-Morales J."/>
            <person name="Bateman A."/>
            <person name="Chiu C.H."/>
            <person name="Tang P."/>
            <person name="Hegemann P."/>
            <person name="Fromm H."/>
            <person name="Raoult D."/>
            <person name="Greub G."/>
            <person name="Miranda-Saavedra D."/>
            <person name="Chen N."/>
            <person name="Nash P."/>
            <person name="Ginger M.L."/>
            <person name="Horn M."/>
            <person name="Schaap P."/>
            <person name="Caler L."/>
            <person name="Loftus B."/>
        </authorList>
    </citation>
    <scope>NUCLEOTIDE SEQUENCE [LARGE SCALE GENOMIC DNA]</scope>
    <source>
        <strain evidence="6 7">Neff</strain>
    </source>
</reference>
<dbReference type="SUPFAM" id="SSF48403">
    <property type="entry name" value="Ankyrin repeat"/>
    <property type="match status" value="1"/>
</dbReference>
<evidence type="ECO:0000259" key="5">
    <source>
        <dbReference type="PROSITE" id="PS50097"/>
    </source>
</evidence>
<evidence type="ECO:0000256" key="4">
    <source>
        <dbReference type="SAM" id="MobiDB-lite"/>
    </source>
</evidence>
<dbReference type="AlphaFoldDB" id="L8H994"/>
<dbReference type="SMART" id="SM00248">
    <property type="entry name" value="ANK"/>
    <property type="match status" value="1"/>
</dbReference>
<dbReference type="Proteomes" id="UP000011083">
    <property type="component" value="Unassembled WGS sequence"/>
</dbReference>
<dbReference type="STRING" id="1257118.L8H994"/>
<sequence>MMGDQHDRGDHEGHNYIHAIDDTNFMRFDSLAVRALGAGLSWRDEDAIEDDIFQCAVMGRHERVRYLVEVKRVQVNQRDKWDSTPLYYACLAGHEPLVRYLLEQGARCEENTFDGERCFHAALTNDIRRMLREYKAVSRTHDPFSDFLRNSFYYHMDDLSERPDDERPPHSDVHFIVNGVHTWAHRVVLASRSAYFKQMFRTRWQGKRRVLLAHPKLDADAFKAVVPRILLDETEAMVKQCKLWDLHGVLQREIKKQNVGLPLPERVVIELADIYRSTETQRTGPTPLQSAFGQVAMRSIRNAFNESGDCDDDDDDDDMFEDIVFKVEGKRFKCHKFFFCGRSEYFQALVMGNFREGEGNAAGDNTPGSDREDDADVSVDHDSPATRVTRELELSDVSADAFAFIVDFMYTDNVTNALPFVQELRRRRATTTMTEKNEDEGNEEENESESEKEWHLVYEVLQLSDMYMLPVLRNLCSMLLSQYIDLGNLFDLADLAQLMGLDRLEEPIIQFMALNLEELVRQRKDTFSEMIRESAYSIANRQATDSIPIVDDIRSALDRMFPTDDLEAAQTYEEDDDWEDWEEDNPDGDDDRDAGDDGEEEEEVSMKSRVKARVRRNDRMVQEEEGDEGEDGERSAGKVPDERSNAAWTRYQYVVAAKNRKLELLDRLIEELGLSG</sequence>
<organism evidence="6 7">
    <name type="scientific">Acanthamoeba castellanii (strain ATCC 30010 / Neff)</name>
    <dbReference type="NCBI Taxonomy" id="1257118"/>
    <lineage>
        <taxon>Eukaryota</taxon>
        <taxon>Amoebozoa</taxon>
        <taxon>Discosea</taxon>
        <taxon>Longamoebia</taxon>
        <taxon>Centramoebida</taxon>
        <taxon>Acanthamoebidae</taxon>
        <taxon>Acanthamoeba</taxon>
    </lineage>
</organism>
<dbReference type="KEGG" id="acan:ACA1_182090"/>
<accession>L8H994</accession>
<feature type="compositionally biased region" description="Acidic residues" evidence="4">
    <location>
        <begin position="570"/>
        <end position="603"/>
    </location>
</feature>
<keyword evidence="7" id="KW-1185">Reference proteome</keyword>
<evidence type="ECO:0000256" key="1">
    <source>
        <dbReference type="ARBA" id="ARBA00022737"/>
    </source>
</evidence>
<dbReference type="EMBL" id="KB007904">
    <property type="protein sequence ID" value="ELR21308.1"/>
    <property type="molecule type" value="Genomic_DNA"/>
</dbReference>
<dbReference type="InterPro" id="IPR044515">
    <property type="entry name" value="ABTB1"/>
</dbReference>
<dbReference type="Pfam" id="PF00651">
    <property type="entry name" value="BTB"/>
    <property type="match status" value="2"/>
</dbReference>
<dbReference type="InterPro" id="IPR000210">
    <property type="entry name" value="BTB/POZ_dom"/>
</dbReference>
<feature type="domain" description="BTB" evidence="5">
    <location>
        <begin position="321"/>
        <end position="418"/>
    </location>
</feature>
<dbReference type="PANTHER" id="PTHR46231:SF1">
    <property type="entry name" value="ANKYRIN REPEAT AND BTB_POZ DOMAIN-CONTAINING PROTEIN 1"/>
    <property type="match status" value="1"/>
</dbReference>
<dbReference type="Gene3D" id="3.30.710.10">
    <property type="entry name" value="Potassium Channel Kv1.1, Chain A"/>
    <property type="match status" value="2"/>
</dbReference>
<feature type="region of interest" description="Disordered" evidence="4">
    <location>
        <begin position="570"/>
        <end position="647"/>
    </location>
</feature>
<dbReference type="GO" id="GO:0005737">
    <property type="term" value="C:cytoplasm"/>
    <property type="evidence" value="ECO:0007669"/>
    <property type="project" value="TreeGrafter"/>
</dbReference>
<feature type="compositionally biased region" description="Basic and acidic residues" evidence="4">
    <location>
        <begin position="632"/>
        <end position="644"/>
    </location>
</feature>
<evidence type="ECO:0000313" key="7">
    <source>
        <dbReference type="Proteomes" id="UP000011083"/>
    </source>
</evidence>
<dbReference type="PROSITE" id="PS50297">
    <property type="entry name" value="ANK_REP_REGION"/>
    <property type="match status" value="1"/>
</dbReference>
<feature type="region of interest" description="Disordered" evidence="4">
    <location>
        <begin position="359"/>
        <end position="384"/>
    </location>
</feature>
<dbReference type="PROSITE" id="PS50088">
    <property type="entry name" value="ANK_REPEAT"/>
    <property type="match status" value="1"/>
</dbReference>
<dbReference type="CDD" id="cd18497">
    <property type="entry name" value="BACK_ABTB1_BPOZ"/>
    <property type="match status" value="1"/>
</dbReference>
<dbReference type="InterPro" id="IPR002110">
    <property type="entry name" value="Ankyrin_rpt"/>
</dbReference>
<protein>
    <submittedName>
        <fullName evidence="6">BTB/POZ domain containing protein</fullName>
    </submittedName>
</protein>
<dbReference type="RefSeq" id="XP_004345852.1">
    <property type="nucleotide sequence ID" value="XM_004345802.1"/>
</dbReference>
<dbReference type="VEuPathDB" id="AmoebaDB:ACA1_182090"/>
<keyword evidence="1" id="KW-0677">Repeat</keyword>
<proteinExistence type="predicted"/>